<comment type="subcellular location">
    <subcellularLocation>
        <location evidence="1">Nucleus</location>
    </subcellularLocation>
</comment>
<proteinExistence type="predicted"/>
<keyword evidence="3 8" id="KW-0863">Zinc-finger</keyword>
<gene>
    <name evidence="10" type="ORF">HOLleu_29026</name>
</gene>
<dbReference type="PROSITE" id="PS50808">
    <property type="entry name" value="ZF_BED"/>
    <property type="match status" value="1"/>
</dbReference>
<keyword evidence="2" id="KW-0479">Metal-binding</keyword>
<accession>A0A9Q1BMY4</accession>
<comment type="caution">
    <text evidence="10">The sequence shown here is derived from an EMBL/GenBank/DDBJ whole genome shotgun (WGS) entry which is preliminary data.</text>
</comment>
<dbReference type="PANTHER" id="PTHR46481">
    <property type="entry name" value="ZINC FINGER BED DOMAIN-CONTAINING PROTEIN 4"/>
    <property type="match status" value="1"/>
</dbReference>
<reference evidence="10" key="1">
    <citation type="submission" date="2021-10" db="EMBL/GenBank/DDBJ databases">
        <title>Tropical sea cucumber genome reveals ecological adaptation and Cuvierian tubules defense mechanism.</title>
        <authorList>
            <person name="Chen T."/>
        </authorList>
    </citation>
    <scope>NUCLEOTIDE SEQUENCE</scope>
    <source>
        <strain evidence="10">Nanhai2018</strain>
        <tissue evidence="10">Muscle</tissue>
    </source>
</reference>
<dbReference type="OrthoDB" id="1607513at2759"/>
<evidence type="ECO:0000256" key="7">
    <source>
        <dbReference type="ARBA" id="ARBA00023242"/>
    </source>
</evidence>
<dbReference type="InterPro" id="IPR052035">
    <property type="entry name" value="ZnF_BED_domain_contain"/>
</dbReference>
<feature type="domain" description="BED-type" evidence="9">
    <location>
        <begin position="4"/>
        <end position="60"/>
    </location>
</feature>
<protein>
    <submittedName>
        <fullName evidence="10">Zinc finger BED domain-containing protein 1</fullName>
    </submittedName>
</protein>
<sequence>MASKKKSLVWNYFDLINNEGSGQQKAQCSLCSLPLVFSGGSTSSLLKHLTAKHPKAIAKYKDSASGSREMTQTSVGDFFKREDFRPCSSQRKGEITELLCEIIYQDLRPISMFGSHSFRKLLSFVEPNYCVPSNATLRKNLVRLYDVKREEVRGELFKCQVLSFTTDHWTSAVNDAYLAVTAHGMTSDWQMKCFNLGTKITTERHTGENIAKDLKAVAEEWGIEEIFSIVHDNAANMTLAMTKMDSHSIPCFAHTIQLAINAGLKTRTVSNMIANARSLAGFFCKSNPAWIFLQEKQQEKDPATSPLKPMQDVVTCWNSTHTMLKRLLQLKETILQATEDPVLGADQRRYQAKNLRDDEWYLAKELTNILEPLAQATEVWSGEQYVSISITYPILNGLMEKLATSDEDLPALSSFKAVVLEQLKNRFGYAADTLGENIAVIASALDPRFKELGYLPAQTRENAYSAIEHLMGKYNPTVDDTGGEEQVAQPKKRRTAFENLLG</sequence>
<dbReference type="InterPro" id="IPR012337">
    <property type="entry name" value="RNaseH-like_sf"/>
</dbReference>
<evidence type="ECO:0000259" key="9">
    <source>
        <dbReference type="PROSITE" id="PS50808"/>
    </source>
</evidence>
<dbReference type="EMBL" id="JAIZAY010000014">
    <property type="protein sequence ID" value="KAJ8029590.1"/>
    <property type="molecule type" value="Genomic_DNA"/>
</dbReference>
<name>A0A9Q1BMY4_HOLLE</name>
<dbReference type="InterPro" id="IPR036236">
    <property type="entry name" value="Znf_C2H2_sf"/>
</dbReference>
<dbReference type="GO" id="GO:0005634">
    <property type="term" value="C:nucleus"/>
    <property type="evidence" value="ECO:0007669"/>
    <property type="project" value="UniProtKB-SubCell"/>
</dbReference>
<dbReference type="GO" id="GO:0009791">
    <property type="term" value="P:post-embryonic development"/>
    <property type="evidence" value="ECO:0007669"/>
    <property type="project" value="UniProtKB-ARBA"/>
</dbReference>
<keyword evidence="6" id="KW-0804">Transcription</keyword>
<evidence type="ECO:0000313" key="11">
    <source>
        <dbReference type="Proteomes" id="UP001152320"/>
    </source>
</evidence>
<evidence type="ECO:0000256" key="2">
    <source>
        <dbReference type="ARBA" id="ARBA00022723"/>
    </source>
</evidence>
<keyword evidence="5" id="KW-0805">Transcription regulation</keyword>
<evidence type="ECO:0000256" key="5">
    <source>
        <dbReference type="ARBA" id="ARBA00023015"/>
    </source>
</evidence>
<keyword evidence="4" id="KW-0862">Zinc</keyword>
<keyword evidence="11" id="KW-1185">Reference proteome</keyword>
<organism evidence="10 11">
    <name type="scientific">Holothuria leucospilota</name>
    <name type="common">Black long sea cucumber</name>
    <name type="synonym">Mertensiothuria leucospilota</name>
    <dbReference type="NCBI Taxonomy" id="206669"/>
    <lineage>
        <taxon>Eukaryota</taxon>
        <taxon>Metazoa</taxon>
        <taxon>Echinodermata</taxon>
        <taxon>Eleutherozoa</taxon>
        <taxon>Echinozoa</taxon>
        <taxon>Holothuroidea</taxon>
        <taxon>Aspidochirotacea</taxon>
        <taxon>Aspidochirotida</taxon>
        <taxon>Holothuriidae</taxon>
        <taxon>Holothuria</taxon>
    </lineage>
</organism>
<dbReference type="Proteomes" id="UP001152320">
    <property type="component" value="Chromosome 14"/>
</dbReference>
<evidence type="ECO:0000313" key="10">
    <source>
        <dbReference type="EMBL" id="KAJ8029590.1"/>
    </source>
</evidence>
<dbReference type="Pfam" id="PF02892">
    <property type="entry name" value="zf-BED"/>
    <property type="match status" value="1"/>
</dbReference>
<dbReference type="GO" id="GO:0003677">
    <property type="term" value="F:DNA binding"/>
    <property type="evidence" value="ECO:0007669"/>
    <property type="project" value="InterPro"/>
</dbReference>
<dbReference type="SUPFAM" id="SSF53098">
    <property type="entry name" value="Ribonuclease H-like"/>
    <property type="match status" value="1"/>
</dbReference>
<dbReference type="SMART" id="SM00614">
    <property type="entry name" value="ZnF_BED"/>
    <property type="match status" value="1"/>
</dbReference>
<evidence type="ECO:0000256" key="6">
    <source>
        <dbReference type="ARBA" id="ARBA00023163"/>
    </source>
</evidence>
<dbReference type="SUPFAM" id="SSF57667">
    <property type="entry name" value="beta-beta-alpha zinc fingers"/>
    <property type="match status" value="1"/>
</dbReference>
<evidence type="ECO:0000256" key="1">
    <source>
        <dbReference type="ARBA" id="ARBA00004123"/>
    </source>
</evidence>
<dbReference type="AlphaFoldDB" id="A0A9Q1BMY4"/>
<dbReference type="GO" id="GO:0008270">
    <property type="term" value="F:zinc ion binding"/>
    <property type="evidence" value="ECO:0007669"/>
    <property type="project" value="UniProtKB-KW"/>
</dbReference>
<dbReference type="SUPFAM" id="SSF140996">
    <property type="entry name" value="Hermes dimerisation domain"/>
    <property type="match status" value="1"/>
</dbReference>
<dbReference type="InterPro" id="IPR003656">
    <property type="entry name" value="Znf_BED"/>
</dbReference>
<dbReference type="PANTHER" id="PTHR46481:SF10">
    <property type="entry name" value="ZINC FINGER BED DOMAIN-CONTAINING PROTEIN 39"/>
    <property type="match status" value="1"/>
</dbReference>
<evidence type="ECO:0000256" key="3">
    <source>
        <dbReference type="ARBA" id="ARBA00022771"/>
    </source>
</evidence>
<keyword evidence="7" id="KW-0539">Nucleus</keyword>
<evidence type="ECO:0000256" key="4">
    <source>
        <dbReference type="ARBA" id="ARBA00022833"/>
    </source>
</evidence>
<evidence type="ECO:0000256" key="8">
    <source>
        <dbReference type="PROSITE-ProRule" id="PRU00027"/>
    </source>
</evidence>